<dbReference type="Proteomes" id="UP000244755">
    <property type="component" value="Chromosome 1"/>
</dbReference>
<dbReference type="InterPro" id="IPR052344">
    <property type="entry name" value="Transposase-related"/>
</dbReference>
<dbReference type="PANTHER" id="PTHR33678">
    <property type="entry name" value="BLL1576 PROTEIN"/>
    <property type="match status" value="1"/>
</dbReference>
<evidence type="ECO:0000259" key="1">
    <source>
        <dbReference type="Pfam" id="PF03050"/>
    </source>
</evidence>
<dbReference type="AlphaFoldDB" id="A0A2R4WM83"/>
<evidence type="ECO:0000313" key="2">
    <source>
        <dbReference type="EMBL" id="AWB22653.1"/>
    </source>
</evidence>
<dbReference type="Pfam" id="PF03050">
    <property type="entry name" value="DDE_Tnp_IS66"/>
    <property type="match status" value="1"/>
</dbReference>
<organism evidence="2 3">
    <name type="scientific">Methylobacterium currus</name>
    <dbReference type="NCBI Taxonomy" id="2051553"/>
    <lineage>
        <taxon>Bacteria</taxon>
        <taxon>Pseudomonadati</taxon>
        <taxon>Pseudomonadota</taxon>
        <taxon>Alphaproteobacteria</taxon>
        <taxon>Hyphomicrobiales</taxon>
        <taxon>Methylobacteriaceae</taxon>
        <taxon>Methylobacterium</taxon>
    </lineage>
</organism>
<keyword evidence="3" id="KW-1185">Reference proteome</keyword>
<feature type="domain" description="Transposase IS66 central" evidence="1">
    <location>
        <begin position="1"/>
        <end position="99"/>
    </location>
</feature>
<evidence type="ECO:0000313" key="3">
    <source>
        <dbReference type="Proteomes" id="UP000244755"/>
    </source>
</evidence>
<dbReference type="EMBL" id="CP028843">
    <property type="protein sequence ID" value="AWB22653.1"/>
    <property type="molecule type" value="Genomic_DNA"/>
</dbReference>
<accession>A0A2R4WM83</accession>
<protein>
    <recommendedName>
        <fullName evidence="1">Transposase IS66 central domain-containing protein</fullName>
    </recommendedName>
</protein>
<gene>
    <name evidence="2" type="ORF">DA075_18525</name>
</gene>
<dbReference type="KEGG" id="mee:DA075_18525"/>
<dbReference type="OrthoDB" id="9800877at2"/>
<sequence>MWTYVRNERPHDGVRPPAAMFFASPDRRGERPLAHLAAFCGVLVADGYAGFNGLYEATRAGGALTEARCWAHVRRKIIDVHAATGSVLAVEALERIGALSGV</sequence>
<reference evidence="2 3" key="1">
    <citation type="submission" date="2018-04" db="EMBL/GenBank/DDBJ databases">
        <title>Methylobacterium sp. PR1016A genome.</title>
        <authorList>
            <person name="Park W."/>
        </authorList>
    </citation>
    <scope>NUCLEOTIDE SEQUENCE [LARGE SCALE GENOMIC DNA]</scope>
    <source>
        <strain evidence="2 3">PR1016A</strain>
    </source>
</reference>
<name>A0A2R4WM83_9HYPH</name>
<dbReference type="PANTHER" id="PTHR33678:SF1">
    <property type="entry name" value="BLL1576 PROTEIN"/>
    <property type="match status" value="1"/>
</dbReference>
<dbReference type="InterPro" id="IPR004291">
    <property type="entry name" value="Transposase_IS66_central"/>
</dbReference>
<proteinExistence type="predicted"/>